<keyword evidence="2" id="KW-1185">Reference proteome</keyword>
<dbReference type="Proteomes" id="UP000800082">
    <property type="component" value="Unassembled WGS sequence"/>
</dbReference>
<gene>
    <name evidence="1" type="ORF">M421DRAFT_407167</name>
</gene>
<accession>A0A6A5R5C7</accession>
<evidence type="ECO:0000313" key="1">
    <source>
        <dbReference type="EMBL" id="KAF1923315.1"/>
    </source>
</evidence>
<name>A0A6A5R5C7_9PLEO</name>
<feature type="non-terminal residue" evidence="1">
    <location>
        <position position="1"/>
    </location>
</feature>
<proteinExistence type="predicted"/>
<reference evidence="1" key="1">
    <citation type="journal article" date="2020" name="Stud. Mycol.">
        <title>101 Dothideomycetes genomes: a test case for predicting lifestyles and emergence of pathogens.</title>
        <authorList>
            <person name="Haridas S."/>
            <person name="Albert R."/>
            <person name="Binder M."/>
            <person name="Bloem J."/>
            <person name="Labutti K."/>
            <person name="Salamov A."/>
            <person name="Andreopoulos B."/>
            <person name="Baker S."/>
            <person name="Barry K."/>
            <person name="Bills G."/>
            <person name="Bluhm B."/>
            <person name="Cannon C."/>
            <person name="Castanera R."/>
            <person name="Culley D."/>
            <person name="Daum C."/>
            <person name="Ezra D."/>
            <person name="Gonzalez J."/>
            <person name="Henrissat B."/>
            <person name="Kuo A."/>
            <person name="Liang C."/>
            <person name="Lipzen A."/>
            <person name="Lutzoni F."/>
            <person name="Magnuson J."/>
            <person name="Mondo S."/>
            <person name="Nolan M."/>
            <person name="Ohm R."/>
            <person name="Pangilinan J."/>
            <person name="Park H.-J."/>
            <person name="Ramirez L."/>
            <person name="Alfaro M."/>
            <person name="Sun H."/>
            <person name="Tritt A."/>
            <person name="Yoshinaga Y."/>
            <person name="Zwiers L.-H."/>
            <person name="Turgeon B."/>
            <person name="Goodwin S."/>
            <person name="Spatafora J."/>
            <person name="Crous P."/>
            <person name="Grigoriev I."/>
        </authorList>
    </citation>
    <scope>NUCLEOTIDE SEQUENCE</scope>
    <source>
        <strain evidence="1">CBS 183.55</strain>
    </source>
</reference>
<sequence length="95" mass="10695">CDFGTDQHNLKRAFTELGIETASSVDGGPNQCFYVEHMYGAKVLMSTRSTPPLREQGYWVDDRRYRMTGAHFSIGINSASDIMYFLNVRSAQHAA</sequence>
<dbReference type="EMBL" id="ML979007">
    <property type="protein sequence ID" value="KAF1923315.1"/>
    <property type="molecule type" value="Genomic_DNA"/>
</dbReference>
<dbReference type="RefSeq" id="XP_033443568.1">
    <property type="nucleotide sequence ID" value="XM_033590326.1"/>
</dbReference>
<dbReference type="GeneID" id="54347990"/>
<organism evidence="1 2">
    <name type="scientific">Didymella exigua CBS 183.55</name>
    <dbReference type="NCBI Taxonomy" id="1150837"/>
    <lineage>
        <taxon>Eukaryota</taxon>
        <taxon>Fungi</taxon>
        <taxon>Dikarya</taxon>
        <taxon>Ascomycota</taxon>
        <taxon>Pezizomycotina</taxon>
        <taxon>Dothideomycetes</taxon>
        <taxon>Pleosporomycetidae</taxon>
        <taxon>Pleosporales</taxon>
        <taxon>Pleosporineae</taxon>
        <taxon>Didymellaceae</taxon>
        <taxon>Didymella</taxon>
    </lineage>
</organism>
<dbReference type="OrthoDB" id="5337308at2759"/>
<protein>
    <submittedName>
        <fullName evidence="1">Uncharacterized protein</fullName>
    </submittedName>
</protein>
<evidence type="ECO:0000313" key="2">
    <source>
        <dbReference type="Proteomes" id="UP000800082"/>
    </source>
</evidence>
<dbReference type="AlphaFoldDB" id="A0A6A5R5C7"/>